<reference evidence="1 2" key="1">
    <citation type="journal article" date="2018" name="Mol. Biol. Evol.">
        <title>Broad Genomic Sampling Reveals a Smut Pathogenic Ancestry of the Fungal Clade Ustilaginomycotina.</title>
        <authorList>
            <person name="Kijpornyongpan T."/>
            <person name="Mondo S.J."/>
            <person name="Barry K."/>
            <person name="Sandor L."/>
            <person name="Lee J."/>
            <person name="Lipzen A."/>
            <person name="Pangilinan J."/>
            <person name="LaButti K."/>
            <person name="Hainaut M."/>
            <person name="Henrissat B."/>
            <person name="Grigoriev I.V."/>
            <person name="Spatafora J.W."/>
            <person name="Aime M.C."/>
        </authorList>
    </citation>
    <scope>NUCLEOTIDE SEQUENCE [LARGE SCALE GENOMIC DNA]</scope>
    <source>
        <strain evidence="1 2">SA 807</strain>
    </source>
</reference>
<dbReference type="EMBL" id="KZ819841">
    <property type="protein sequence ID" value="PWN51473.1"/>
    <property type="molecule type" value="Genomic_DNA"/>
</dbReference>
<gene>
    <name evidence="1" type="ORF">IE53DRAFT_313880</name>
</gene>
<organism evidence="1 2">
    <name type="scientific">Violaceomyces palustris</name>
    <dbReference type="NCBI Taxonomy" id="1673888"/>
    <lineage>
        <taxon>Eukaryota</taxon>
        <taxon>Fungi</taxon>
        <taxon>Dikarya</taxon>
        <taxon>Basidiomycota</taxon>
        <taxon>Ustilaginomycotina</taxon>
        <taxon>Ustilaginomycetes</taxon>
        <taxon>Violaceomycetales</taxon>
        <taxon>Violaceomycetaceae</taxon>
        <taxon>Violaceomyces</taxon>
    </lineage>
</organism>
<protein>
    <submittedName>
        <fullName evidence="1">Uncharacterized protein</fullName>
    </submittedName>
</protein>
<keyword evidence="2" id="KW-1185">Reference proteome</keyword>
<name>A0ACD0NZZ6_9BASI</name>
<accession>A0ACD0NZZ6</accession>
<dbReference type="Proteomes" id="UP000245626">
    <property type="component" value="Unassembled WGS sequence"/>
</dbReference>
<evidence type="ECO:0000313" key="2">
    <source>
        <dbReference type="Proteomes" id="UP000245626"/>
    </source>
</evidence>
<evidence type="ECO:0000313" key="1">
    <source>
        <dbReference type="EMBL" id="PWN51473.1"/>
    </source>
</evidence>
<sequence>MTIQQQPPITSSSPTPFQSPSLKSITPHHLDQDPLPSSSSSSSSSPPPQGIQPSLDPDQPATETRQPGSFYTRKDGEDCMTWDSILQVITKGDLDQLNRHPRCEEEYRLWSPSIRREWGCLENYIRVIRLGWGGVEDQAQELTPSSPSPSDQTPPMAETWPEVVLPHPGREGTLLTHFVGDVDLASSSSSSSSSSLVKVIENDWPYGIPQDCKHWVVWSKLAILHPNLFKTNDTPFQGDLLRQVLFEMVAREGARGLTGFEDDEATRIYGTRPEWIPERWRSILEQKHGGKEGEHDDEIRTLFQLKDQEVLRLTLQAHIWASRYMRSYVESIWSSDRFQTAWFCNPPHLRTVPGKNPKFGQGILPPPRSQFFSLPPLPSPPKKPHRPKSFPVEFPLYFFFFFFPFFLFFFRTSSL</sequence>
<proteinExistence type="predicted"/>